<name>X1G805_9ZZZZ</name>
<reference evidence="1" key="1">
    <citation type="journal article" date="2014" name="Front. Microbiol.">
        <title>High frequency of phylogenetically diverse reductive dehalogenase-homologous genes in deep subseafloor sedimentary metagenomes.</title>
        <authorList>
            <person name="Kawai M."/>
            <person name="Futagami T."/>
            <person name="Toyoda A."/>
            <person name="Takaki Y."/>
            <person name="Nishi S."/>
            <person name="Hori S."/>
            <person name="Arai W."/>
            <person name="Tsubouchi T."/>
            <person name="Morono Y."/>
            <person name="Uchiyama I."/>
            <person name="Ito T."/>
            <person name="Fujiyama A."/>
            <person name="Inagaki F."/>
            <person name="Takami H."/>
        </authorList>
    </citation>
    <scope>NUCLEOTIDE SEQUENCE</scope>
    <source>
        <strain evidence="1">Expedition CK06-06</strain>
    </source>
</reference>
<feature type="non-terminal residue" evidence="1">
    <location>
        <position position="1"/>
    </location>
</feature>
<dbReference type="AlphaFoldDB" id="X1G805"/>
<evidence type="ECO:0000313" key="1">
    <source>
        <dbReference type="EMBL" id="GAH29158.1"/>
    </source>
</evidence>
<proteinExistence type="predicted"/>
<dbReference type="EMBL" id="BARU01003946">
    <property type="protein sequence ID" value="GAH29158.1"/>
    <property type="molecule type" value="Genomic_DNA"/>
</dbReference>
<organism evidence="1">
    <name type="scientific">marine sediment metagenome</name>
    <dbReference type="NCBI Taxonomy" id="412755"/>
    <lineage>
        <taxon>unclassified sequences</taxon>
        <taxon>metagenomes</taxon>
        <taxon>ecological metagenomes</taxon>
    </lineage>
</organism>
<comment type="caution">
    <text evidence="1">The sequence shown here is derived from an EMBL/GenBank/DDBJ whole genome shotgun (WGS) entry which is preliminary data.</text>
</comment>
<dbReference type="InterPro" id="IPR008983">
    <property type="entry name" value="Tumour_necrosis_fac-like_dom"/>
</dbReference>
<gene>
    <name evidence="1" type="ORF">S03H2_08204</name>
</gene>
<evidence type="ECO:0008006" key="2">
    <source>
        <dbReference type="Google" id="ProtNLM"/>
    </source>
</evidence>
<accession>X1G805</accession>
<sequence>DEETSTPKVGIEHDHTSNPEQFKIKKTGVYLINMTCSFNDSAVGPDSHIVIRVVKNGTEIPGSLLEKDIAGTPQSDKDKTITNSILVTCALNDIIKFQFTADDTTVSLNSHATYGDHKDTAVINIVRIA</sequence>
<dbReference type="Gene3D" id="2.60.120.40">
    <property type="match status" value="1"/>
</dbReference>
<protein>
    <recommendedName>
        <fullName evidence="2">TNF family profile domain-containing protein</fullName>
    </recommendedName>
</protein>